<gene>
    <name evidence="1" type="ORF">BU23DRAFT_655682</name>
</gene>
<evidence type="ECO:0000313" key="1">
    <source>
        <dbReference type="EMBL" id="KAF1968671.1"/>
    </source>
</evidence>
<organism evidence="1 2">
    <name type="scientific">Bimuria novae-zelandiae CBS 107.79</name>
    <dbReference type="NCBI Taxonomy" id="1447943"/>
    <lineage>
        <taxon>Eukaryota</taxon>
        <taxon>Fungi</taxon>
        <taxon>Dikarya</taxon>
        <taxon>Ascomycota</taxon>
        <taxon>Pezizomycotina</taxon>
        <taxon>Dothideomycetes</taxon>
        <taxon>Pleosporomycetidae</taxon>
        <taxon>Pleosporales</taxon>
        <taxon>Massarineae</taxon>
        <taxon>Didymosphaeriaceae</taxon>
        <taxon>Bimuria</taxon>
    </lineage>
</organism>
<name>A0A6A5UUL7_9PLEO</name>
<dbReference type="AlphaFoldDB" id="A0A6A5UUL7"/>
<dbReference type="Proteomes" id="UP000800036">
    <property type="component" value="Unassembled WGS sequence"/>
</dbReference>
<evidence type="ECO:0000313" key="2">
    <source>
        <dbReference type="Proteomes" id="UP000800036"/>
    </source>
</evidence>
<dbReference type="EMBL" id="ML976718">
    <property type="protein sequence ID" value="KAF1968671.1"/>
    <property type="molecule type" value="Genomic_DNA"/>
</dbReference>
<accession>A0A6A5UUL7</accession>
<keyword evidence="2" id="KW-1185">Reference proteome</keyword>
<sequence>MSAAPADSYTPVLAENKSDDVRKALATATTVNSDYRPVEASRLELLPREFHELIYFYAGYPAAGRCTHSCEKKCRAFLNYERASKIVSLHWSSESNSWAIYPARSLVVWKEFQATPHVLEVNKVCAHPHAR</sequence>
<proteinExistence type="predicted"/>
<reference evidence="1" key="1">
    <citation type="journal article" date="2020" name="Stud. Mycol.">
        <title>101 Dothideomycetes genomes: a test case for predicting lifestyles and emergence of pathogens.</title>
        <authorList>
            <person name="Haridas S."/>
            <person name="Albert R."/>
            <person name="Binder M."/>
            <person name="Bloem J."/>
            <person name="Labutti K."/>
            <person name="Salamov A."/>
            <person name="Andreopoulos B."/>
            <person name="Baker S."/>
            <person name="Barry K."/>
            <person name="Bills G."/>
            <person name="Bluhm B."/>
            <person name="Cannon C."/>
            <person name="Castanera R."/>
            <person name="Culley D."/>
            <person name="Daum C."/>
            <person name="Ezra D."/>
            <person name="Gonzalez J."/>
            <person name="Henrissat B."/>
            <person name="Kuo A."/>
            <person name="Liang C."/>
            <person name="Lipzen A."/>
            <person name="Lutzoni F."/>
            <person name="Magnuson J."/>
            <person name="Mondo S."/>
            <person name="Nolan M."/>
            <person name="Ohm R."/>
            <person name="Pangilinan J."/>
            <person name="Park H.-J."/>
            <person name="Ramirez L."/>
            <person name="Alfaro M."/>
            <person name="Sun H."/>
            <person name="Tritt A."/>
            <person name="Yoshinaga Y."/>
            <person name="Zwiers L.-H."/>
            <person name="Turgeon B."/>
            <person name="Goodwin S."/>
            <person name="Spatafora J."/>
            <person name="Crous P."/>
            <person name="Grigoriev I."/>
        </authorList>
    </citation>
    <scope>NUCLEOTIDE SEQUENCE</scope>
    <source>
        <strain evidence="1">CBS 107.79</strain>
    </source>
</reference>
<protein>
    <submittedName>
        <fullName evidence="1">Uncharacterized protein</fullName>
    </submittedName>
</protein>